<feature type="region of interest" description="Disordered" evidence="1">
    <location>
        <begin position="177"/>
        <end position="210"/>
    </location>
</feature>
<reference evidence="2 3" key="1">
    <citation type="submission" date="2020-04" db="EMBL/GenBank/DDBJ databases">
        <title>Perkinsus olseni comparative genomics.</title>
        <authorList>
            <person name="Bogema D.R."/>
        </authorList>
    </citation>
    <scope>NUCLEOTIDE SEQUENCE [LARGE SCALE GENOMIC DNA]</scope>
    <source>
        <strain evidence="2">ATCC PRA-205</strain>
    </source>
</reference>
<name>A0A7J6R4A1_PEROL</name>
<dbReference type="EMBL" id="JABANM010025504">
    <property type="protein sequence ID" value="KAF4714500.1"/>
    <property type="molecule type" value="Genomic_DNA"/>
</dbReference>
<comment type="caution">
    <text evidence="2">The sequence shown here is derived from an EMBL/GenBank/DDBJ whole genome shotgun (WGS) entry which is preliminary data.</text>
</comment>
<accession>A0A7J6R4A1</accession>
<evidence type="ECO:0000313" key="2">
    <source>
        <dbReference type="EMBL" id="KAF4714500.1"/>
    </source>
</evidence>
<feature type="compositionally biased region" description="Acidic residues" evidence="1">
    <location>
        <begin position="182"/>
        <end position="191"/>
    </location>
</feature>
<feature type="compositionally biased region" description="Low complexity" evidence="1">
    <location>
        <begin position="113"/>
        <end position="123"/>
    </location>
</feature>
<dbReference type="Proteomes" id="UP000574390">
    <property type="component" value="Unassembled WGS sequence"/>
</dbReference>
<feature type="compositionally biased region" description="Low complexity" evidence="1">
    <location>
        <begin position="135"/>
        <end position="147"/>
    </location>
</feature>
<feature type="compositionally biased region" description="Polar residues" evidence="1">
    <location>
        <begin position="58"/>
        <end position="70"/>
    </location>
</feature>
<feature type="compositionally biased region" description="Basic and acidic residues" evidence="1">
    <location>
        <begin position="96"/>
        <end position="110"/>
    </location>
</feature>
<evidence type="ECO:0000256" key="1">
    <source>
        <dbReference type="SAM" id="MobiDB-lite"/>
    </source>
</evidence>
<gene>
    <name evidence="2" type="ORF">FOZ62_010671</name>
</gene>
<evidence type="ECO:0000313" key="3">
    <source>
        <dbReference type="Proteomes" id="UP000574390"/>
    </source>
</evidence>
<feature type="non-terminal residue" evidence="2">
    <location>
        <position position="1"/>
    </location>
</feature>
<organism evidence="2 3">
    <name type="scientific">Perkinsus olseni</name>
    <name type="common">Perkinsus atlanticus</name>
    <dbReference type="NCBI Taxonomy" id="32597"/>
    <lineage>
        <taxon>Eukaryota</taxon>
        <taxon>Sar</taxon>
        <taxon>Alveolata</taxon>
        <taxon>Perkinsozoa</taxon>
        <taxon>Perkinsea</taxon>
        <taxon>Perkinsida</taxon>
        <taxon>Perkinsidae</taxon>
        <taxon>Perkinsus</taxon>
    </lineage>
</organism>
<dbReference type="AlphaFoldDB" id="A0A7J6R4A1"/>
<proteinExistence type="predicted"/>
<protein>
    <submittedName>
        <fullName evidence="2">Uncharacterized protein</fullName>
    </submittedName>
</protein>
<feature type="region of interest" description="Disordered" evidence="1">
    <location>
        <begin position="54"/>
        <end position="148"/>
    </location>
</feature>
<sequence>PIGYSMKGHPLCDSVLAQLGLLPTLSKDSGPSLIVVVSSQGVVRVCMELNDNEDHHIPTSSSTPLISASTLLPPPLGIGRRTTAANAPPPPPAAAEGERTTGKEVLERRPQPSGSTGSTGSLTPVYPYSNDPLPSCSSSSSSSSSSSLPQQQHCNYYYYYYHLSHIGPMEYNYPIPTTTAPIDDDDEEEEEERRLNATTAAKDMLDNALS</sequence>
<feature type="non-terminal residue" evidence="2">
    <location>
        <position position="210"/>
    </location>
</feature>